<dbReference type="Gene3D" id="1.10.10.10">
    <property type="entry name" value="Winged helix-like DNA-binding domain superfamily/Winged helix DNA-binding domain"/>
    <property type="match status" value="1"/>
</dbReference>
<organism evidence="6 7">
    <name type="scientific">Fusobacterium nucleatum subsp. nucleatum</name>
    <dbReference type="NCBI Taxonomy" id="76856"/>
    <lineage>
        <taxon>Bacteria</taxon>
        <taxon>Fusobacteriati</taxon>
        <taxon>Fusobacteriota</taxon>
        <taxon>Fusobacteriia</taxon>
        <taxon>Fusobacteriales</taxon>
        <taxon>Fusobacteriaceae</taxon>
        <taxon>Fusobacterium</taxon>
    </lineage>
</organism>
<evidence type="ECO:0000256" key="1">
    <source>
        <dbReference type="ARBA" id="ARBA00009437"/>
    </source>
</evidence>
<evidence type="ECO:0000313" key="6">
    <source>
        <dbReference type="EMBL" id="KUL98398.1"/>
    </source>
</evidence>
<gene>
    <name evidence="6" type="ORF">RO03_02375</name>
</gene>
<proteinExistence type="inferred from homology"/>
<dbReference type="GO" id="GO:0003677">
    <property type="term" value="F:DNA binding"/>
    <property type="evidence" value="ECO:0007669"/>
    <property type="project" value="UniProtKB-KW"/>
</dbReference>
<dbReference type="PATRIC" id="fig|76856.3.peg.203"/>
<dbReference type="SUPFAM" id="SSF46785">
    <property type="entry name" value="Winged helix' DNA-binding domain"/>
    <property type="match status" value="1"/>
</dbReference>
<evidence type="ECO:0000259" key="5">
    <source>
        <dbReference type="PROSITE" id="PS50931"/>
    </source>
</evidence>
<keyword evidence="3" id="KW-0238">DNA-binding</keyword>
<dbReference type="RefSeq" id="WP_005901954.1">
    <property type="nucleotide sequence ID" value="NZ_CP022122.1"/>
</dbReference>
<dbReference type="PANTHER" id="PTHR30126:SF96">
    <property type="entry name" value="TRANSCRIPTIONAL REGULATORY PROTEIN, LYSR FAMILY"/>
    <property type="match status" value="1"/>
</dbReference>
<dbReference type="PROSITE" id="PS50931">
    <property type="entry name" value="HTH_LYSR"/>
    <property type="match status" value="1"/>
</dbReference>
<dbReference type="GO" id="GO:0003700">
    <property type="term" value="F:DNA-binding transcription factor activity"/>
    <property type="evidence" value="ECO:0007669"/>
    <property type="project" value="InterPro"/>
</dbReference>
<protein>
    <submittedName>
        <fullName evidence="6">LysR family transcriptional regulator</fullName>
    </submittedName>
</protein>
<evidence type="ECO:0000256" key="4">
    <source>
        <dbReference type="ARBA" id="ARBA00023163"/>
    </source>
</evidence>
<dbReference type="Proteomes" id="UP000054800">
    <property type="component" value="Unassembled WGS sequence"/>
</dbReference>
<dbReference type="Pfam" id="PF00126">
    <property type="entry name" value="HTH_1"/>
    <property type="match status" value="1"/>
</dbReference>
<comment type="similarity">
    <text evidence="1">Belongs to the LysR transcriptional regulatory family.</text>
</comment>
<sequence>MFKYIKYIYEIYENQSFSKAAKKLYISQPALSSIIKKAEDELQLPIFDRSTNPISLTEAGEYYIAAAKEIIEIENKIKHKFKELRTSIEDSFSIGGSTFFCTHVLPNLVDAFTDLYSNYSIKVIEANADELSKCLKSDIVDLIIDVEMLDLNIFNSIKWASENIILAVPSQFHINKKLQEYKLSFEQIKTGEYLKEKYKSVNLKYFKDEPFIFLKNGNDMYSRGLRMCKKANYSPNIIMYMDQLLTSYYVSKLGNGISFIRDTITKYEDPTDKLVFYKIDDIEATRNIMLYYKKNIKLSEVTKKFISFITNNIL</sequence>
<dbReference type="Pfam" id="PF03466">
    <property type="entry name" value="LysR_substrate"/>
    <property type="match status" value="1"/>
</dbReference>
<evidence type="ECO:0000256" key="2">
    <source>
        <dbReference type="ARBA" id="ARBA00023015"/>
    </source>
</evidence>
<dbReference type="CDD" id="cd05466">
    <property type="entry name" value="PBP2_LTTR_substrate"/>
    <property type="match status" value="1"/>
</dbReference>
<dbReference type="InterPro" id="IPR036390">
    <property type="entry name" value="WH_DNA-bd_sf"/>
</dbReference>
<feature type="domain" description="HTH lysR-type" evidence="5">
    <location>
        <begin position="1"/>
        <end position="57"/>
    </location>
</feature>
<dbReference type="InterPro" id="IPR000847">
    <property type="entry name" value="LysR_HTH_N"/>
</dbReference>
<accession>A0A0M4RYS2</accession>
<dbReference type="PRINTS" id="PR00039">
    <property type="entry name" value="HTHLYSR"/>
</dbReference>
<dbReference type="AlphaFoldDB" id="A0A0M4RYS2"/>
<evidence type="ECO:0000256" key="3">
    <source>
        <dbReference type="ARBA" id="ARBA00023125"/>
    </source>
</evidence>
<comment type="caution">
    <text evidence="6">The sequence shown here is derived from an EMBL/GenBank/DDBJ whole genome shotgun (WGS) entry which is preliminary data.</text>
</comment>
<evidence type="ECO:0000313" key="7">
    <source>
        <dbReference type="Proteomes" id="UP000054800"/>
    </source>
</evidence>
<keyword evidence="2" id="KW-0805">Transcription regulation</keyword>
<dbReference type="OrthoDB" id="88268at2"/>
<dbReference type="SUPFAM" id="SSF53850">
    <property type="entry name" value="Periplasmic binding protein-like II"/>
    <property type="match status" value="1"/>
</dbReference>
<keyword evidence="4" id="KW-0804">Transcription</keyword>
<dbReference type="EMBL" id="LMVH01000001">
    <property type="protein sequence ID" value="KUL98398.1"/>
    <property type="molecule type" value="Genomic_DNA"/>
</dbReference>
<dbReference type="InterPro" id="IPR036388">
    <property type="entry name" value="WH-like_DNA-bd_sf"/>
</dbReference>
<dbReference type="PANTHER" id="PTHR30126">
    <property type="entry name" value="HTH-TYPE TRANSCRIPTIONAL REGULATOR"/>
    <property type="match status" value="1"/>
</dbReference>
<reference evidence="6 7" key="1">
    <citation type="submission" date="2015-10" db="EMBL/GenBank/DDBJ databases">
        <authorList>
            <person name="Gilbert D.G."/>
        </authorList>
    </citation>
    <scope>NUCLEOTIDE SEQUENCE [LARGE SCALE GENOMIC DNA]</scope>
    <source>
        <strain evidence="6 7">ChDC F311</strain>
    </source>
</reference>
<dbReference type="InterPro" id="IPR005119">
    <property type="entry name" value="LysR_subst-bd"/>
</dbReference>
<dbReference type="Gene3D" id="3.40.190.290">
    <property type="match status" value="1"/>
</dbReference>
<name>A0A0M4RYS2_FUSNC</name>